<dbReference type="EMBL" id="LODU01000009">
    <property type="protein sequence ID" value="POH34773.1"/>
    <property type="molecule type" value="Genomic_DNA"/>
</dbReference>
<dbReference type="Proteomes" id="UP000237511">
    <property type="component" value="Unassembled WGS sequence"/>
</dbReference>
<reference evidence="1 2" key="1">
    <citation type="journal article" date="2014" name="Syst. Appl. Microbiol.">
        <title>Microsymbionts of Phaseolus vulgaris in acid and alkaline soils of Mexico.</title>
        <authorList>
            <person name="Verastegui-Valdes M.M."/>
            <person name="Zhang Y.J."/>
            <person name="Rivera-Orduna F.N."/>
            <person name="Cheng H.P."/>
            <person name="Sui X.H."/>
            <person name="Wang E.T."/>
        </authorList>
    </citation>
    <scope>NUCLEOTIDE SEQUENCE [LARGE SCALE GENOMIC DNA]</scope>
    <source>
        <strain evidence="1 2">FG01</strain>
    </source>
</reference>
<dbReference type="RefSeq" id="WP_097527560.1">
    <property type="nucleotide sequence ID" value="NZ_LODU01000009.1"/>
</dbReference>
<name>A0A2S3YT42_9HYPH</name>
<organism evidence="1 2">
    <name type="scientific">Sinorhizobium americanum</name>
    <dbReference type="NCBI Taxonomy" id="194963"/>
    <lineage>
        <taxon>Bacteria</taxon>
        <taxon>Pseudomonadati</taxon>
        <taxon>Pseudomonadota</taxon>
        <taxon>Alphaproteobacteria</taxon>
        <taxon>Hyphomicrobiales</taxon>
        <taxon>Rhizobiaceae</taxon>
        <taxon>Sinorhizobium/Ensifer group</taxon>
        <taxon>Sinorhizobium</taxon>
    </lineage>
</organism>
<comment type="caution">
    <text evidence="1">The sequence shown here is derived from an EMBL/GenBank/DDBJ whole genome shotgun (WGS) entry which is preliminary data.</text>
</comment>
<proteinExistence type="predicted"/>
<evidence type="ECO:0000313" key="2">
    <source>
        <dbReference type="Proteomes" id="UP000237511"/>
    </source>
</evidence>
<protein>
    <submittedName>
        <fullName evidence="1">Hydrogenase accessory protein HypC</fullName>
    </submittedName>
</protein>
<evidence type="ECO:0000313" key="1">
    <source>
        <dbReference type="EMBL" id="POH34773.1"/>
    </source>
</evidence>
<dbReference type="InterPro" id="IPR023994">
    <property type="entry name" value="NiFe-hyd_HybE"/>
</dbReference>
<gene>
    <name evidence="1" type="ORF">ATY31_05990</name>
</gene>
<dbReference type="InterPro" id="IPR038530">
    <property type="entry name" value="NiFe-hyd_HybE_sf"/>
</dbReference>
<dbReference type="AlphaFoldDB" id="A0A2S3YT42"/>
<dbReference type="Gene3D" id="3.30.1460.40">
    <property type="entry name" value="[NiFe]-hydrogenase assembly chaperone, HybE"/>
    <property type="match status" value="1"/>
</dbReference>
<dbReference type="Pfam" id="PF11939">
    <property type="entry name" value="NiFe-hyd_HybE"/>
    <property type="match status" value="1"/>
</dbReference>
<sequence>MSGSSDKCEAVSGTALALGERVVACYRHIHETAMTDVPICNPALKVAATGFRTYRGRAFGIVTTPWFMNLVGVDLPEGTPVAPAAIGTIVRIGLPAGRGEFIAGELHGIGRVDSCALLSPVFEFATMEAAIETAEEAARALLGPATPEPARAPAAVFNRRELLRGRFLRCEEVSK</sequence>
<dbReference type="NCBIfam" id="TIGR03993">
    <property type="entry name" value="hydrog_HybE"/>
    <property type="match status" value="1"/>
</dbReference>
<accession>A0A2S3YT42</accession>